<sequence>MPTKDGEGDNVQRRQLLKAASSTVTLVGASLLGAPATTTTQRSRTLGKTDIKIVREMTGVFRRLDNRYGGGHTHAAATVSEYLTVTVKPMLQDGVGTDVVRADLFLAAAEMHQLAGWIAYDIGKRDAGRRWLREALKLCQDAGDDALEAEMLAGMSHHAAFDHSPGTAVDLALAARRTARRSGLPALAAEAAAMEAHGHAMQGNVSACFAALHDAERAFGRVVGSDGPEWLNYFDAAYLAAKFAHTFRALGRPGEAERFARRSLEMSDGYERGRLFNTALLASTLADQGRVEEACTTGGAAMHMARTVRSVRGAEYLADVGRRLSPYRGHADVCALYTQMGRAGLATPPA</sequence>
<dbReference type="AlphaFoldDB" id="A0A934QN16"/>
<keyword evidence="2" id="KW-1185">Reference proteome</keyword>
<dbReference type="PROSITE" id="PS51318">
    <property type="entry name" value="TAT"/>
    <property type="match status" value="1"/>
</dbReference>
<gene>
    <name evidence="1" type="ORF">JHE00_11755</name>
</gene>
<dbReference type="InterPro" id="IPR006311">
    <property type="entry name" value="TAT_signal"/>
</dbReference>
<reference evidence="1" key="1">
    <citation type="submission" date="2020-12" db="EMBL/GenBank/DDBJ databases">
        <title>Prauserella sp. ASG 168, a novel actinomycete isolated from cave rock.</title>
        <authorList>
            <person name="Suriyachadkun C."/>
        </authorList>
    </citation>
    <scope>NUCLEOTIDE SEQUENCE</scope>
    <source>
        <strain evidence="1">ASG 168</strain>
    </source>
</reference>
<dbReference type="Gene3D" id="1.25.40.10">
    <property type="entry name" value="Tetratricopeptide repeat domain"/>
    <property type="match status" value="1"/>
</dbReference>
<dbReference type="SUPFAM" id="SSF48452">
    <property type="entry name" value="TPR-like"/>
    <property type="match status" value="1"/>
</dbReference>
<organism evidence="1 2">
    <name type="scientific">Prauserella cavernicola</name>
    <dbReference type="NCBI Taxonomy" id="2800127"/>
    <lineage>
        <taxon>Bacteria</taxon>
        <taxon>Bacillati</taxon>
        <taxon>Actinomycetota</taxon>
        <taxon>Actinomycetes</taxon>
        <taxon>Pseudonocardiales</taxon>
        <taxon>Pseudonocardiaceae</taxon>
        <taxon>Prauserella</taxon>
    </lineage>
</organism>
<accession>A0A934QN16</accession>
<dbReference type="Proteomes" id="UP000635245">
    <property type="component" value="Unassembled WGS sequence"/>
</dbReference>
<comment type="caution">
    <text evidence="1">The sequence shown here is derived from an EMBL/GenBank/DDBJ whole genome shotgun (WGS) entry which is preliminary data.</text>
</comment>
<evidence type="ECO:0000313" key="1">
    <source>
        <dbReference type="EMBL" id="MBK1785002.1"/>
    </source>
</evidence>
<proteinExistence type="predicted"/>
<name>A0A934QN16_9PSEU</name>
<protein>
    <submittedName>
        <fullName evidence="1">XRE family transcriptional regulator</fullName>
    </submittedName>
</protein>
<evidence type="ECO:0000313" key="2">
    <source>
        <dbReference type="Proteomes" id="UP000635245"/>
    </source>
</evidence>
<dbReference type="EMBL" id="JAENJH010000002">
    <property type="protein sequence ID" value="MBK1785002.1"/>
    <property type="molecule type" value="Genomic_DNA"/>
</dbReference>
<dbReference type="InterPro" id="IPR011990">
    <property type="entry name" value="TPR-like_helical_dom_sf"/>
</dbReference>